<protein>
    <submittedName>
        <fullName evidence="1">Uncharacterized protein</fullName>
    </submittedName>
</protein>
<dbReference type="EMBL" id="JBGNUJ010000009">
    <property type="protein sequence ID" value="KAL3955866.1"/>
    <property type="molecule type" value="Genomic_DNA"/>
</dbReference>
<sequence length="273" mass="31089">MSTVGDRFNFVAGNGAVVASATSNNLVVKALLLGETEACEDQLGQGNALATAEHELWRKRGPVGKLHNLVISIHRSALLTTLLRSIQRLDLRVRFHKPFEVVVDNETRWLSPLCKIRGVLRLRPHLETLILKCKQEWEKENALKRSKRLKAGATMPFVGQDENRIDDKDWVVLEAFADIWRHFEDAVKALEGDGVRRKRKQGHFESYGNMWVVVAGYESLLAKLGNAKAMVHQCPEPEHFKVNINLAWKKLDEYYKKLDETPIYYTTLALHPA</sequence>
<dbReference type="Proteomes" id="UP001638806">
    <property type="component" value="Unassembled WGS sequence"/>
</dbReference>
<organism evidence="1 2">
    <name type="scientific">Purpureocillium lilacinum</name>
    <name type="common">Paecilomyces lilacinus</name>
    <dbReference type="NCBI Taxonomy" id="33203"/>
    <lineage>
        <taxon>Eukaryota</taxon>
        <taxon>Fungi</taxon>
        <taxon>Dikarya</taxon>
        <taxon>Ascomycota</taxon>
        <taxon>Pezizomycotina</taxon>
        <taxon>Sordariomycetes</taxon>
        <taxon>Hypocreomycetidae</taxon>
        <taxon>Hypocreales</taxon>
        <taxon>Ophiocordycipitaceae</taxon>
        <taxon>Purpureocillium</taxon>
    </lineage>
</organism>
<reference evidence="1" key="1">
    <citation type="submission" date="2024-12" db="EMBL/GenBank/DDBJ databases">
        <title>Comparative genomics and development of molecular markers within Purpureocillium lilacinum and among Purpureocillium species.</title>
        <authorList>
            <person name="Yeh Z.-Y."/>
            <person name="Ni N.-T."/>
            <person name="Lo P.-H."/>
            <person name="Mushyakhwo K."/>
            <person name="Lin C.-F."/>
            <person name="Nai Y.-S."/>
        </authorList>
    </citation>
    <scope>NUCLEOTIDE SEQUENCE</scope>
    <source>
        <strain evidence="1">NCHU-NPUST-175</strain>
    </source>
</reference>
<name>A0ACC4DI14_PURLI</name>
<accession>A0ACC4DI14</accession>
<proteinExistence type="predicted"/>
<evidence type="ECO:0000313" key="1">
    <source>
        <dbReference type="EMBL" id="KAL3955866.1"/>
    </source>
</evidence>
<keyword evidence="2" id="KW-1185">Reference proteome</keyword>
<evidence type="ECO:0000313" key="2">
    <source>
        <dbReference type="Proteomes" id="UP001638806"/>
    </source>
</evidence>
<gene>
    <name evidence="1" type="ORF">ACCO45_009885</name>
</gene>
<comment type="caution">
    <text evidence="1">The sequence shown here is derived from an EMBL/GenBank/DDBJ whole genome shotgun (WGS) entry which is preliminary data.</text>
</comment>